<feature type="transmembrane region" description="Helical" evidence="7">
    <location>
        <begin position="12"/>
        <end position="29"/>
    </location>
</feature>
<evidence type="ECO:0000256" key="7">
    <source>
        <dbReference type="SAM" id="Phobius"/>
    </source>
</evidence>
<keyword evidence="4 7" id="KW-0812">Transmembrane</keyword>
<dbReference type="PANTHER" id="PTHR33932:SF4">
    <property type="entry name" value="NA(+)_H(+) ANTIPORTER SUBUNIT B"/>
    <property type="match status" value="1"/>
</dbReference>
<evidence type="ECO:0000256" key="1">
    <source>
        <dbReference type="ARBA" id="ARBA00004651"/>
    </source>
</evidence>
<dbReference type="AlphaFoldDB" id="A0A4R5PQA8"/>
<protein>
    <submittedName>
        <fullName evidence="9">Na(+)/H(+) antiporter subunit B</fullName>
    </submittedName>
</protein>
<feature type="transmembrane region" description="Helical" evidence="7">
    <location>
        <begin position="35"/>
        <end position="56"/>
    </location>
</feature>
<dbReference type="Pfam" id="PF04039">
    <property type="entry name" value="MnhB"/>
    <property type="match status" value="1"/>
</dbReference>
<dbReference type="InterPro" id="IPR007182">
    <property type="entry name" value="MnhB"/>
</dbReference>
<keyword evidence="10" id="KW-1185">Reference proteome</keyword>
<keyword evidence="3" id="KW-1003">Cell membrane</keyword>
<gene>
    <name evidence="9" type="ORF">E2A64_06915</name>
</gene>
<evidence type="ECO:0000256" key="4">
    <source>
        <dbReference type="ARBA" id="ARBA00022692"/>
    </source>
</evidence>
<organism evidence="9 10">
    <name type="scientific">Pseudohoeflea suaedae</name>
    <dbReference type="NCBI Taxonomy" id="877384"/>
    <lineage>
        <taxon>Bacteria</taxon>
        <taxon>Pseudomonadati</taxon>
        <taxon>Pseudomonadota</taxon>
        <taxon>Alphaproteobacteria</taxon>
        <taxon>Hyphomicrobiales</taxon>
        <taxon>Rhizobiaceae</taxon>
        <taxon>Pseudohoeflea</taxon>
    </lineage>
</organism>
<reference evidence="9 10" key="1">
    <citation type="journal article" date="2013" name="Int. J. Syst. Evol. Microbiol.">
        <title>Hoeflea suaedae sp. nov., an endophytic bacterium isolated from the root of the halophyte Suaeda maritima.</title>
        <authorList>
            <person name="Chung E.J."/>
            <person name="Park J.A."/>
            <person name="Pramanik P."/>
            <person name="Bibi F."/>
            <person name="Jeon C.O."/>
            <person name="Chung Y.R."/>
        </authorList>
    </citation>
    <scope>NUCLEOTIDE SEQUENCE [LARGE SCALE GENOMIC DNA]</scope>
    <source>
        <strain evidence="9 10">YC6898</strain>
    </source>
</reference>
<evidence type="ECO:0000259" key="8">
    <source>
        <dbReference type="Pfam" id="PF04039"/>
    </source>
</evidence>
<name>A0A4R5PQA8_9HYPH</name>
<dbReference type="OrthoDB" id="9798859at2"/>
<evidence type="ECO:0000256" key="6">
    <source>
        <dbReference type="ARBA" id="ARBA00023136"/>
    </source>
</evidence>
<evidence type="ECO:0000313" key="10">
    <source>
        <dbReference type="Proteomes" id="UP000295131"/>
    </source>
</evidence>
<dbReference type="GO" id="GO:0005886">
    <property type="term" value="C:plasma membrane"/>
    <property type="evidence" value="ECO:0007669"/>
    <property type="project" value="UniProtKB-SubCell"/>
</dbReference>
<comment type="similarity">
    <text evidence="2">Belongs to the CPA3 antiporters (TC 2.A.63) subunit B family.</text>
</comment>
<feature type="transmembrane region" description="Helical" evidence="7">
    <location>
        <begin position="111"/>
        <end position="133"/>
    </location>
</feature>
<comment type="subcellular location">
    <subcellularLocation>
        <location evidence="1">Cell membrane</location>
        <topology evidence="1">Multi-pass membrane protein</topology>
    </subcellularLocation>
</comment>
<dbReference type="EMBL" id="SMSI01000001">
    <property type="protein sequence ID" value="TDH38817.1"/>
    <property type="molecule type" value="Genomic_DNA"/>
</dbReference>
<sequence>MRTVIFRTVAPYLTSLMVLFSIFVLLRGHNEPGGGFIGGLIAASAFAIYGIACGVAPVRRAIYFHPMAISAFGLFMSSIAGMISLPLSVPFMTGNWMQLSFFGVDIDLSSVLIFDIGVYFVVVGAITSIALALEERDRD</sequence>
<accession>A0A4R5PQA8</accession>
<keyword evidence="6 7" id="KW-0472">Membrane</keyword>
<feature type="transmembrane region" description="Helical" evidence="7">
    <location>
        <begin position="68"/>
        <end position="91"/>
    </location>
</feature>
<evidence type="ECO:0000313" key="9">
    <source>
        <dbReference type="EMBL" id="TDH38817.1"/>
    </source>
</evidence>
<evidence type="ECO:0000256" key="3">
    <source>
        <dbReference type="ARBA" id="ARBA00022475"/>
    </source>
</evidence>
<dbReference type="PANTHER" id="PTHR33932">
    <property type="entry name" value="NA(+)/H(+) ANTIPORTER SUBUNIT B"/>
    <property type="match status" value="1"/>
</dbReference>
<dbReference type="NCBIfam" id="NF009223">
    <property type="entry name" value="PRK12573.1"/>
    <property type="match status" value="1"/>
</dbReference>
<dbReference type="RefSeq" id="WP_133283651.1">
    <property type="nucleotide sequence ID" value="NZ_SMSI01000001.1"/>
</dbReference>
<keyword evidence="5 7" id="KW-1133">Transmembrane helix</keyword>
<dbReference type="InterPro" id="IPR050622">
    <property type="entry name" value="CPA3_antiporter_subunitB"/>
</dbReference>
<feature type="domain" description="Na+/H+ antiporter MnhB subunit-related protein" evidence="8">
    <location>
        <begin position="5"/>
        <end position="127"/>
    </location>
</feature>
<evidence type="ECO:0000256" key="5">
    <source>
        <dbReference type="ARBA" id="ARBA00022989"/>
    </source>
</evidence>
<dbReference type="Proteomes" id="UP000295131">
    <property type="component" value="Unassembled WGS sequence"/>
</dbReference>
<proteinExistence type="inferred from homology"/>
<comment type="caution">
    <text evidence="9">The sequence shown here is derived from an EMBL/GenBank/DDBJ whole genome shotgun (WGS) entry which is preliminary data.</text>
</comment>
<evidence type="ECO:0000256" key="2">
    <source>
        <dbReference type="ARBA" id="ARBA00009425"/>
    </source>
</evidence>